<dbReference type="NCBIfam" id="TIGR02046">
    <property type="entry name" value="sdhC_b558_fam"/>
    <property type="match status" value="1"/>
</dbReference>
<evidence type="ECO:0000313" key="3">
    <source>
        <dbReference type="Proteomes" id="UP000604083"/>
    </source>
</evidence>
<dbReference type="Gene3D" id="1.20.1300.10">
    <property type="entry name" value="Fumarate reductase/succinate dehydrogenase, transmembrane subunit"/>
    <property type="match status" value="1"/>
</dbReference>
<feature type="transmembrane region" description="Helical" evidence="1">
    <location>
        <begin position="158"/>
        <end position="183"/>
    </location>
</feature>
<dbReference type="InterPro" id="IPR011138">
    <property type="entry name" value="Cytochrome_b-558"/>
</dbReference>
<keyword evidence="3" id="KW-1185">Reference proteome</keyword>
<evidence type="ECO:0000313" key="2">
    <source>
        <dbReference type="EMBL" id="MBK1833473.1"/>
    </source>
</evidence>
<feature type="transmembrane region" description="Helical" evidence="1">
    <location>
        <begin position="204"/>
        <end position="223"/>
    </location>
</feature>
<accession>A0A934RQ86</accession>
<dbReference type="SUPFAM" id="SSF81343">
    <property type="entry name" value="Fumarate reductase respiratory complex transmembrane subunits"/>
    <property type="match status" value="1"/>
</dbReference>
<dbReference type="CDD" id="cd03498">
    <property type="entry name" value="SQR_TypeB_2_TM"/>
    <property type="match status" value="1"/>
</dbReference>
<dbReference type="InterPro" id="IPR034804">
    <property type="entry name" value="SQR/QFR_C/D"/>
</dbReference>
<dbReference type="RefSeq" id="WP_200390906.1">
    <property type="nucleotide sequence ID" value="NZ_JAENIO010000009.1"/>
</dbReference>
<dbReference type="Proteomes" id="UP000604083">
    <property type="component" value="Unassembled WGS sequence"/>
</dbReference>
<comment type="caution">
    <text evidence="2">The sequence shown here is derived from an EMBL/GenBank/DDBJ whole genome shotgun (WGS) entry which is preliminary data.</text>
</comment>
<protein>
    <submittedName>
        <fullName evidence="2">Succinate dehydrogenase cytochrome b subunit</fullName>
    </submittedName>
</protein>
<reference evidence="2" key="1">
    <citation type="submission" date="2021-01" db="EMBL/GenBank/DDBJ databases">
        <title>Modified the classification status of verrucomicrobia.</title>
        <authorList>
            <person name="Feng X."/>
        </authorList>
    </citation>
    <scope>NUCLEOTIDE SEQUENCE</scope>
    <source>
        <strain evidence="2">KCTC 12986</strain>
    </source>
</reference>
<sequence length="226" mass="25040">MTALTQSAYALWDSSIGKKTVVAVTGLIFIGFLVGHLTGNLLIFAGEKSFNDYAHWLHHLGHGAVVWIARFVLLGSLILHVVATISLTRQNRAARQAYAHEETIQASKSSRIMIWSGLTVLSFIIFHILHYTVRVDAELARVGAVSPYEMVILGFQNWFVVLFYIVSMVLLCSHLSHGFSSAFQTLGFRSKKTRDLLDILGKAYSILILVGFLSIPIAIRIFGYGA</sequence>
<keyword evidence="1" id="KW-0812">Transmembrane</keyword>
<feature type="transmembrane region" description="Helical" evidence="1">
    <location>
        <begin position="64"/>
        <end position="87"/>
    </location>
</feature>
<name>A0A934RQ86_9BACT</name>
<keyword evidence="1" id="KW-1133">Transmembrane helix</keyword>
<feature type="transmembrane region" description="Helical" evidence="1">
    <location>
        <begin position="21"/>
        <end position="44"/>
    </location>
</feature>
<dbReference type="EMBL" id="JAENIO010000009">
    <property type="protein sequence ID" value="MBK1833473.1"/>
    <property type="molecule type" value="Genomic_DNA"/>
</dbReference>
<keyword evidence="1" id="KW-0472">Membrane</keyword>
<dbReference type="GO" id="GO:0016020">
    <property type="term" value="C:membrane"/>
    <property type="evidence" value="ECO:0007669"/>
    <property type="project" value="InterPro"/>
</dbReference>
<dbReference type="AlphaFoldDB" id="A0A934RQ86"/>
<proteinExistence type="predicted"/>
<gene>
    <name evidence="2" type="ORF">JIN78_05300</name>
</gene>
<organism evidence="2 3">
    <name type="scientific">Roseibacillus ishigakijimensis</name>
    <dbReference type="NCBI Taxonomy" id="454146"/>
    <lineage>
        <taxon>Bacteria</taxon>
        <taxon>Pseudomonadati</taxon>
        <taxon>Verrucomicrobiota</taxon>
        <taxon>Verrucomicrobiia</taxon>
        <taxon>Verrucomicrobiales</taxon>
        <taxon>Verrucomicrobiaceae</taxon>
        <taxon>Roseibacillus</taxon>
    </lineage>
</organism>
<evidence type="ECO:0000256" key="1">
    <source>
        <dbReference type="SAM" id="Phobius"/>
    </source>
</evidence>
<feature type="transmembrane region" description="Helical" evidence="1">
    <location>
        <begin position="112"/>
        <end position="133"/>
    </location>
</feature>